<organism evidence="12 13">
    <name type="scientific">Diutina rugosa</name>
    <name type="common">Yeast</name>
    <name type="synonym">Candida rugosa</name>
    <dbReference type="NCBI Taxonomy" id="5481"/>
    <lineage>
        <taxon>Eukaryota</taxon>
        <taxon>Fungi</taxon>
        <taxon>Dikarya</taxon>
        <taxon>Ascomycota</taxon>
        <taxon>Saccharomycotina</taxon>
        <taxon>Pichiomycetes</taxon>
        <taxon>Debaryomycetaceae</taxon>
        <taxon>Diutina</taxon>
    </lineage>
</organism>
<dbReference type="CDD" id="cd00165">
    <property type="entry name" value="S4"/>
    <property type="match status" value="1"/>
</dbReference>
<protein>
    <recommendedName>
        <fullName evidence="9">Small ribosomal subunit protein uS4m</fullName>
    </recommendedName>
</protein>
<evidence type="ECO:0000256" key="5">
    <source>
        <dbReference type="ARBA" id="ARBA00022980"/>
    </source>
</evidence>
<dbReference type="AlphaFoldDB" id="A0A642UX19"/>
<dbReference type="GO" id="GO:0003735">
    <property type="term" value="F:structural constituent of ribosome"/>
    <property type="evidence" value="ECO:0007669"/>
    <property type="project" value="TreeGrafter"/>
</dbReference>
<evidence type="ECO:0000256" key="7">
    <source>
        <dbReference type="ARBA" id="ARBA00023274"/>
    </source>
</evidence>
<feature type="domain" description="RNA-binding S4" evidence="11">
    <location>
        <begin position="103"/>
        <end position="163"/>
    </location>
</feature>
<dbReference type="GO" id="GO:0019843">
    <property type="term" value="F:rRNA binding"/>
    <property type="evidence" value="ECO:0007669"/>
    <property type="project" value="UniProtKB-KW"/>
</dbReference>
<evidence type="ECO:0000256" key="3">
    <source>
        <dbReference type="ARBA" id="ARBA00022730"/>
    </source>
</evidence>
<dbReference type="PROSITE" id="PS50889">
    <property type="entry name" value="S4"/>
    <property type="match status" value="1"/>
</dbReference>
<keyword evidence="7" id="KW-0687">Ribonucleoprotein</keyword>
<dbReference type="SUPFAM" id="SSF55174">
    <property type="entry name" value="Alpha-L RNA-binding motif"/>
    <property type="match status" value="1"/>
</dbReference>
<evidence type="ECO:0000256" key="1">
    <source>
        <dbReference type="ARBA" id="ARBA00004173"/>
    </source>
</evidence>
<dbReference type="EMBL" id="SWFT01000027">
    <property type="protein sequence ID" value="KAA8907106.1"/>
    <property type="molecule type" value="Genomic_DNA"/>
</dbReference>
<proteinExistence type="inferred from homology"/>
<dbReference type="RefSeq" id="XP_034014457.1">
    <property type="nucleotide sequence ID" value="XM_034159077.1"/>
</dbReference>
<evidence type="ECO:0000313" key="13">
    <source>
        <dbReference type="Proteomes" id="UP000449547"/>
    </source>
</evidence>
<dbReference type="FunFam" id="3.10.290.10:FF:000025">
    <property type="entry name" value="30S ribosomal subunit S4"/>
    <property type="match status" value="1"/>
</dbReference>
<keyword evidence="6" id="KW-0496">Mitochondrion</keyword>
<accession>A0A642UX19</accession>
<reference evidence="12 13" key="1">
    <citation type="submission" date="2019-07" db="EMBL/GenBank/DDBJ databases">
        <title>Genome assembly of two rare yeast pathogens: Diutina rugosa and Trichomonascus ciferrii.</title>
        <authorList>
            <person name="Mixao V."/>
            <person name="Saus E."/>
            <person name="Hansen A."/>
            <person name="Lass-Flor C."/>
            <person name="Gabaldon T."/>
        </authorList>
    </citation>
    <scope>NUCLEOTIDE SEQUENCE [LARGE SCALE GENOMIC DNA]</scope>
    <source>
        <strain evidence="12 13">CBS 613</strain>
    </source>
</reference>
<dbReference type="GO" id="GO:0005763">
    <property type="term" value="C:mitochondrial small ribosomal subunit"/>
    <property type="evidence" value="ECO:0007669"/>
    <property type="project" value="TreeGrafter"/>
</dbReference>
<dbReference type="OMA" id="GDMFQVE"/>
<dbReference type="VEuPathDB" id="FungiDB:DIURU_000790"/>
<dbReference type="InterPro" id="IPR002942">
    <property type="entry name" value="S4_RNA-bd"/>
</dbReference>
<comment type="caution">
    <text evidence="12">The sequence shown here is derived from an EMBL/GenBank/DDBJ whole genome shotgun (WGS) entry which is preliminary data.</text>
</comment>
<keyword evidence="3 10" id="KW-0699">rRNA-binding</keyword>
<dbReference type="GO" id="GO:0042274">
    <property type="term" value="P:ribosomal small subunit biogenesis"/>
    <property type="evidence" value="ECO:0007669"/>
    <property type="project" value="TreeGrafter"/>
</dbReference>
<dbReference type="GeneID" id="54779443"/>
<dbReference type="Pfam" id="PF01479">
    <property type="entry name" value="S4"/>
    <property type="match status" value="1"/>
</dbReference>
<dbReference type="InterPro" id="IPR022801">
    <property type="entry name" value="Ribosomal_uS4"/>
</dbReference>
<dbReference type="PROSITE" id="PS00632">
    <property type="entry name" value="RIBOSOMAL_S4"/>
    <property type="match status" value="1"/>
</dbReference>
<keyword evidence="4 10" id="KW-0694">RNA-binding</keyword>
<evidence type="ECO:0000256" key="8">
    <source>
        <dbReference type="ARBA" id="ARBA00037226"/>
    </source>
</evidence>
<evidence type="ECO:0000313" key="12">
    <source>
        <dbReference type="EMBL" id="KAA8907106.1"/>
    </source>
</evidence>
<comment type="similarity">
    <text evidence="2">Belongs to the universal ribosomal protein uS4 family.</text>
</comment>
<dbReference type="Proteomes" id="UP000449547">
    <property type="component" value="Unassembled WGS sequence"/>
</dbReference>
<dbReference type="PANTHER" id="PTHR11831">
    <property type="entry name" value="30S 40S RIBOSOMAL PROTEIN"/>
    <property type="match status" value="1"/>
</dbReference>
<dbReference type="SMART" id="SM00363">
    <property type="entry name" value="S4"/>
    <property type="match status" value="1"/>
</dbReference>
<gene>
    <name evidence="12" type="ORF">DIURU_000790</name>
</gene>
<keyword evidence="13" id="KW-1185">Reference proteome</keyword>
<sequence length="455" mass="51905">MPRKAQNINSLARGRVRASMNKYNLFNLYKKARFSYSGQTLYQQKWMAKQETRAYHGEHLPEGRWKTLFTPSLQSVAQMDATLKGKQVADTPMTLQTYAVLEKRLEFALFRAMFASSIRQARQFILGGHVQVNGVTIKHPSFPLQAGDIFHVNPEKVLLAMGRAKPSLEQAIKVDNKQITVWNKHVAQAIANPKETWELKQAKPKSLNTLIPEKDVEALKQKAINNMKKQQQQITRESILLDIVKTAQGKEQVNDTTFSKFGKNAHKALAVFQKLDNAKHSLLQSASEADADKLVNTRKPDFESDSERHLATEVKQLLGEIRNDTWETLRAQASENQDISSPPYSPDYTKKLKFHDKLNKDAVLEDESVAQVNLPWQQGLFGRQDPTKKYFTPWTPRAFIGAFAILPAHIEINFATCHAVYMRDPIARPGHSEVITPFPEHLHQRAYMYYARKGM</sequence>
<dbReference type="InterPro" id="IPR036986">
    <property type="entry name" value="S4_RNA-bd_sf"/>
</dbReference>
<evidence type="ECO:0000259" key="11">
    <source>
        <dbReference type="SMART" id="SM00363"/>
    </source>
</evidence>
<dbReference type="OrthoDB" id="3356781at2759"/>
<keyword evidence="5" id="KW-0689">Ribosomal protein</keyword>
<comment type="function">
    <text evidence="8">Component of the mitochondrial ribosome (mitoribosome), a dedicated translation machinery responsible for the synthesis of mitochondrial genome-encoded proteins, including at least some of the essential transmembrane subunits of the mitochondrial respiratory chain. The mitoribosomes are attached to the mitochondrial inner membrane and translation products are cotranslationally integrated into the membrane.</text>
</comment>
<evidence type="ECO:0000256" key="4">
    <source>
        <dbReference type="ARBA" id="ARBA00022884"/>
    </source>
</evidence>
<dbReference type="InterPro" id="IPR018079">
    <property type="entry name" value="Ribosomal_uS4_CS"/>
</dbReference>
<dbReference type="PANTHER" id="PTHR11831:SF4">
    <property type="entry name" value="SMALL RIBOSOMAL SUBUNIT PROTEIN US4M"/>
    <property type="match status" value="1"/>
</dbReference>
<evidence type="ECO:0000256" key="2">
    <source>
        <dbReference type="ARBA" id="ARBA00007465"/>
    </source>
</evidence>
<comment type="subcellular location">
    <subcellularLocation>
        <location evidence="1">Mitochondrion</location>
    </subcellularLocation>
</comment>
<evidence type="ECO:0000256" key="6">
    <source>
        <dbReference type="ARBA" id="ARBA00023128"/>
    </source>
</evidence>
<evidence type="ECO:0000256" key="10">
    <source>
        <dbReference type="PROSITE-ProRule" id="PRU00182"/>
    </source>
</evidence>
<evidence type="ECO:0000256" key="9">
    <source>
        <dbReference type="ARBA" id="ARBA00071419"/>
    </source>
</evidence>
<name>A0A642UX19_DIURU</name>
<dbReference type="Gene3D" id="3.10.290.10">
    <property type="entry name" value="RNA-binding S4 domain"/>
    <property type="match status" value="1"/>
</dbReference>